<evidence type="ECO:0000313" key="4">
    <source>
        <dbReference type="EMBL" id="MDO7905880.1"/>
    </source>
</evidence>
<dbReference type="InterPro" id="IPR001478">
    <property type="entry name" value="PDZ"/>
</dbReference>
<keyword evidence="1" id="KW-0720">Serine protease</keyword>
<dbReference type="SUPFAM" id="SSF50156">
    <property type="entry name" value="PDZ domain-like"/>
    <property type="match status" value="1"/>
</dbReference>
<dbReference type="Pfam" id="PF13180">
    <property type="entry name" value="PDZ_2"/>
    <property type="match status" value="1"/>
</dbReference>
<dbReference type="GO" id="GO:0008233">
    <property type="term" value="F:peptidase activity"/>
    <property type="evidence" value="ECO:0007669"/>
    <property type="project" value="UniProtKB-KW"/>
</dbReference>
<name>A0ABT9C9E2_9BACL</name>
<keyword evidence="5" id="KW-1185">Reference proteome</keyword>
<dbReference type="InterPro" id="IPR027065">
    <property type="entry name" value="Lon_Prtase"/>
</dbReference>
<keyword evidence="2" id="KW-1133">Transmembrane helix</keyword>
<dbReference type="Proteomes" id="UP001240171">
    <property type="component" value="Unassembled WGS sequence"/>
</dbReference>
<dbReference type="EC" id="3.4.21.53" evidence="1"/>
<dbReference type="InterPro" id="IPR020568">
    <property type="entry name" value="Ribosomal_Su5_D2-typ_SF"/>
</dbReference>
<feature type="active site" evidence="1">
    <location>
        <position position="289"/>
    </location>
</feature>
<dbReference type="InterPro" id="IPR036034">
    <property type="entry name" value="PDZ_sf"/>
</dbReference>
<comment type="catalytic activity">
    <reaction evidence="1">
        <text>Hydrolysis of proteins in presence of ATP.</text>
        <dbReference type="EC" id="3.4.21.53"/>
    </reaction>
</comment>
<proteinExistence type="inferred from homology"/>
<comment type="similarity">
    <text evidence="1">Belongs to the peptidase S16 family.</text>
</comment>
<evidence type="ECO:0000256" key="1">
    <source>
        <dbReference type="PROSITE-ProRule" id="PRU01122"/>
    </source>
</evidence>
<keyword evidence="2" id="KW-0812">Transmembrane</keyword>
<gene>
    <name evidence="4" type="ORF">Q5741_05545</name>
</gene>
<keyword evidence="1 4" id="KW-0645">Protease</keyword>
<sequence>MKEPVRNGGRLRSVLFAALLVAVVYVLVYMPTPYILYRPGSAEEVKPMVTVQNGDKDEKGTFMMTTVSASYPNVLMLATSYFDSNSELDKKSKRLQGNSVAEYNAQQVWYMSDSQSSAMEAAYKQAGIPYSINPDYVYVFKAEGEQTVFRPGDELLSINGKAVEDNNTIRTLLQGEQAGDTVSVELKRNGAKMTQTAKLVTIKDPKTGETRVGFGVSIATVQKVEPKDPVHEIKFADTQVGGPSAGLMFTMEIYNQLTPGDLTKGYRVAGTGTIDEDGKVGEIGGIVHKIVAADREHAEIFFAPKGNYKDAAAKAKAIGSSMKVVSVSTLNDALHYMEQLPVKS</sequence>
<feature type="transmembrane region" description="Helical" evidence="2">
    <location>
        <begin position="12"/>
        <end position="30"/>
    </location>
</feature>
<accession>A0ABT9C9E2</accession>
<keyword evidence="1 4" id="KW-0378">Hydrolase</keyword>
<dbReference type="Pfam" id="PF05362">
    <property type="entry name" value="Lon_C"/>
    <property type="match status" value="1"/>
</dbReference>
<protein>
    <recommendedName>
        <fullName evidence="1">endopeptidase La</fullName>
        <ecNumber evidence="1">3.4.21.53</ecNumber>
    </recommendedName>
</protein>
<feature type="active site" evidence="1">
    <location>
        <position position="244"/>
    </location>
</feature>
<dbReference type="PANTHER" id="PTHR10046">
    <property type="entry name" value="ATP DEPENDENT LON PROTEASE FAMILY MEMBER"/>
    <property type="match status" value="1"/>
</dbReference>
<organism evidence="4 5">
    <name type="scientific">Paenibacillus lacisoli</name>
    <dbReference type="NCBI Taxonomy" id="3064525"/>
    <lineage>
        <taxon>Bacteria</taxon>
        <taxon>Bacillati</taxon>
        <taxon>Bacillota</taxon>
        <taxon>Bacilli</taxon>
        <taxon>Bacillales</taxon>
        <taxon>Paenibacillaceae</taxon>
        <taxon>Paenibacillus</taxon>
    </lineage>
</organism>
<dbReference type="InterPro" id="IPR008269">
    <property type="entry name" value="Lon_proteolytic"/>
</dbReference>
<dbReference type="RefSeq" id="WP_305023075.1">
    <property type="nucleotide sequence ID" value="NZ_JAUQTB010000002.1"/>
</dbReference>
<evidence type="ECO:0000259" key="3">
    <source>
        <dbReference type="PROSITE" id="PS51786"/>
    </source>
</evidence>
<dbReference type="Gene3D" id="3.30.230.10">
    <property type="match status" value="1"/>
</dbReference>
<feature type="domain" description="Lon proteolytic" evidence="3">
    <location>
        <begin position="238"/>
        <end position="340"/>
    </location>
</feature>
<evidence type="ECO:0000256" key="2">
    <source>
        <dbReference type="SAM" id="Phobius"/>
    </source>
</evidence>
<evidence type="ECO:0000313" key="5">
    <source>
        <dbReference type="Proteomes" id="UP001240171"/>
    </source>
</evidence>
<dbReference type="PROSITE" id="PS51786">
    <property type="entry name" value="LON_PROTEOLYTIC"/>
    <property type="match status" value="1"/>
</dbReference>
<keyword evidence="2" id="KW-0472">Membrane</keyword>
<comment type="caution">
    <text evidence="4">The sequence shown here is derived from an EMBL/GenBank/DDBJ whole genome shotgun (WGS) entry which is preliminary data.</text>
</comment>
<dbReference type="GO" id="GO:0006508">
    <property type="term" value="P:proteolysis"/>
    <property type="evidence" value="ECO:0007669"/>
    <property type="project" value="UniProtKB-KW"/>
</dbReference>
<reference evidence="4 5" key="1">
    <citation type="submission" date="2023-07" db="EMBL/GenBank/DDBJ databases">
        <title>Paenibacillus sp. JX-17 nov. isolated from soil.</title>
        <authorList>
            <person name="Wan Y."/>
            <person name="Liu B."/>
        </authorList>
    </citation>
    <scope>NUCLEOTIDE SEQUENCE [LARGE SCALE GENOMIC DNA]</scope>
    <source>
        <strain evidence="4 5">JX-17</strain>
    </source>
</reference>
<dbReference type="SUPFAM" id="SSF54211">
    <property type="entry name" value="Ribosomal protein S5 domain 2-like"/>
    <property type="match status" value="1"/>
</dbReference>
<dbReference type="InterPro" id="IPR014721">
    <property type="entry name" value="Ribsml_uS5_D2-typ_fold_subgr"/>
</dbReference>
<dbReference type="EMBL" id="JAUQTB010000002">
    <property type="protein sequence ID" value="MDO7905880.1"/>
    <property type="molecule type" value="Genomic_DNA"/>
</dbReference>